<proteinExistence type="predicted"/>
<keyword evidence="2" id="KW-1185">Reference proteome</keyword>
<dbReference type="InterPro" id="IPR056919">
    <property type="entry name" value="Phage_TAC_18"/>
</dbReference>
<evidence type="ECO:0000313" key="2">
    <source>
        <dbReference type="Proteomes" id="UP000249130"/>
    </source>
</evidence>
<dbReference type="Proteomes" id="UP000249130">
    <property type="component" value="Unassembled WGS sequence"/>
</dbReference>
<organism evidence="1 2">
    <name type="scientific">Rhodoplanes roseus</name>
    <dbReference type="NCBI Taxonomy" id="29409"/>
    <lineage>
        <taxon>Bacteria</taxon>
        <taxon>Pseudomonadati</taxon>
        <taxon>Pseudomonadota</taxon>
        <taxon>Alphaproteobacteria</taxon>
        <taxon>Hyphomicrobiales</taxon>
        <taxon>Nitrobacteraceae</taxon>
        <taxon>Rhodoplanes</taxon>
    </lineage>
</organism>
<dbReference type="Pfam" id="PF23812">
    <property type="entry name" value="Phage_TAC_18"/>
    <property type="match status" value="1"/>
</dbReference>
<evidence type="ECO:0000313" key="1">
    <source>
        <dbReference type="EMBL" id="RAI44703.1"/>
    </source>
</evidence>
<name>A0A327L4E3_9BRAD</name>
<dbReference type="EMBL" id="NPEX01000036">
    <property type="protein sequence ID" value="RAI44703.1"/>
    <property type="molecule type" value="Genomic_DNA"/>
</dbReference>
<comment type="caution">
    <text evidence="1">The sequence shown here is derived from an EMBL/GenBank/DDBJ whole genome shotgun (WGS) entry which is preliminary data.</text>
</comment>
<reference evidence="1 2" key="1">
    <citation type="submission" date="2017-07" db="EMBL/GenBank/DDBJ databases">
        <title>Draft Genome Sequences of Select Purple Nonsulfur Bacteria.</title>
        <authorList>
            <person name="Lasarre B."/>
            <person name="Mckinlay J.B."/>
        </authorList>
    </citation>
    <scope>NUCLEOTIDE SEQUENCE [LARGE SCALE GENOMIC DNA]</scope>
    <source>
        <strain evidence="1 2">DSM 5909</strain>
    </source>
</reference>
<gene>
    <name evidence="1" type="ORF">CH341_07755</name>
</gene>
<dbReference type="AlphaFoldDB" id="A0A327L4E3"/>
<evidence type="ECO:0008006" key="3">
    <source>
        <dbReference type="Google" id="ProtNLM"/>
    </source>
</evidence>
<dbReference type="RefSeq" id="WP_111418465.1">
    <property type="nucleotide sequence ID" value="NZ_NPEX01000036.1"/>
</dbReference>
<dbReference type="OrthoDB" id="7451058at2"/>
<accession>A0A327L4E3</accession>
<sequence length="117" mass="13188">MAWGGEIEILERWLAEGRKVPPGYLDRPVLPPGAAMVWDAFTTLSSDRSVGMGEGPIPFASIDRWAVRYGIDDLDEFDRFAALVQALDGRYLAARRDEQERAREAEAALRREQKQPV</sequence>
<protein>
    <recommendedName>
        <fullName evidence="3">Tail assembly chaperone</fullName>
    </recommendedName>
</protein>